<dbReference type="InterPro" id="IPR046348">
    <property type="entry name" value="SIS_dom_sf"/>
</dbReference>
<organism evidence="2">
    <name type="scientific">uncultured delta proteobacterium</name>
    <dbReference type="NCBI Taxonomy" id="34034"/>
    <lineage>
        <taxon>Bacteria</taxon>
        <taxon>Deltaproteobacteria</taxon>
        <taxon>environmental samples</taxon>
    </lineage>
</organism>
<reference evidence="2" key="1">
    <citation type="submission" date="2016-04" db="EMBL/GenBank/DDBJ databases">
        <authorList>
            <person name="Evans L.H."/>
            <person name="Alamgir A."/>
            <person name="Owens N."/>
            <person name="Weber N.D."/>
            <person name="Virtaneva K."/>
            <person name="Barbian K."/>
            <person name="Babar A."/>
            <person name="Rosenke K."/>
        </authorList>
    </citation>
    <scope>NUCLEOTIDE SEQUENCE</scope>
    <source>
        <strain evidence="2">86</strain>
    </source>
</reference>
<feature type="domain" description="HTH rpiR-type" evidence="1">
    <location>
        <begin position="3"/>
        <end position="79"/>
    </location>
</feature>
<evidence type="ECO:0000259" key="1">
    <source>
        <dbReference type="PROSITE" id="PS51071"/>
    </source>
</evidence>
<name>A0A212KDS7_9DELT</name>
<dbReference type="InterPro" id="IPR000281">
    <property type="entry name" value="HTH_RpiR"/>
</dbReference>
<evidence type="ECO:0000313" key="2">
    <source>
        <dbReference type="EMBL" id="SBW09849.1"/>
    </source>
</evidence>
<accession>A0A212KDS7</accession>
<dbReference type="Gene3D" id="1.10.10.10">
    <property type="entry name" value="Winged helix-like DNA-binding domain superfamily/Winged helix DNA-binding domain"/>
    <property type="match status" value="1"/>
</dbReference>
<dbReference type="GO" id="GO:0097367">
    <property type="term" value="F:carbohydrate derivative binding"/>
    <property type="evidence" value="ECO:0007669"/>
    <property type="project" value="InterPro"/>
</dbReference>
<dbReference type="EMBL" id="FLUQ01000005">
    <property type="protein sequence ID" value="SBW09849.1"/>
    <property type="molecule type" value="Genomic_DNA"/>
</dbReference>
<dbReference type="SUPFAM" id="SSF53697">
    <property type="entry name" value="SIS domain"/>
    <property type="match status" value="1"/>
</dbReference>
<proteinExistence type="predicted"/>
<dbReference type="Gene3D" id="3.40.50.10490">
    <property type="entry name" value="Glucose-6-phosphate isomerase like protein, domain 1"/>
    <property type="match status" value="1"/>
</dbReference>
<dbReference type="PANTHER" id="PTHR30514">
    <property type="entry name" value="GLUCOKINASE"/>
    <property type="match status" value="1"/>
</dbReference>
<dbReference type="GO" id="GO:0003700">
    <property type="term" value="F:DNA-binding transcription factor activity"/>
    <property type="evidence" value="ECO:0007669"/>
    <property type="project" value="InterPro"/>
</dbReference>
<dbReference type="InterPro" id="IPR047640">
    <property type="entry name" value="RpiR-like"/>
</dbReference>
<dbReference type="PANTHER" id="PTHR30514:SF18">
    <property type="entry name" value="RPIR-FAMILY TRANSCRIPTIONAL REGULATOR"/>
    <property type="match status" value="1"/>
</dbReference>
<dbReference type="PROSITE" id="PS51071">
    <property type="entry name" value="HTH_RPIR"/>
    <property type="match status" value="1"/>
</dbReference>
<dbReference type="AlphaFoldDB" id="A0A212KDS7"/>
<dbReference type="SUPFAM" id="SSF46689">
    <property type="entry name" value="Homeodomain-like"/>
    <property type="match status" value="1"/>
</dbReference>
<protein>
    <submittedName>
        <fullName evidence="2">Putative RpiR family transcriptional regulator</fullName>
    </submittedName>
</protein>
<dbReference type="Pfam" id="PF01418">
    <property type="entry name" value="HTH_6"/>
    <property type="match status" value="1"/>
</dbReference>
<dbReference type="InterPro" id="IPR036388">
    <property type="entry name" value="WH-like_DNA-bd_sf"/>
</dbReference>
<dbReference type="GO" id="GO:0003677">
    <property type="term" value="F:DNA binding"/>
    <property type="evidence" value="ECO:0007669"/>
    <property type="project" value="InterPro"/>
</dbReference>
<gene>
    <name evidence="2" type="ORF">KL86DPRO_50295</name>
</gene>
<dbReference type="InterPro" id="IPR009057">
    <property type="entry name" value="Homeodomain-like_sf"/>
</dbReference>
<sequence>MPKPPLLQRLAQLDDMTPSEKKLAALFRREYPQLAFDNLTDIGAKAGVGKATVTRFVQRLGYLNFYEFSKTLRNEVAHHMDLPVRRLTQMNEEERAAAPDTIFSHTIDSAIANLQRTKETLSSENFNKAVDLLGDTSRPLFLMGAVSAEGLMSYFYILLSYFRENVVLLNGNASILGHRIARIAPESVLFAFSYDRYPKITGTTMRVFREAGCETVLITERRSSPLLQHTTVPIFVEAEGPGMFKSRCAGIATLEALLAALTPKFSGAVARRLESMTKLFTEFDVYFH</sequence>
<dbReference type="GO" id="GO:1901135">
    <property type="term" value="P:carbohydrate derivative metabolic process"/>
    <property type="evidence" value="ECO:0007669"/>
    <property type="project" value="InterPro"/>
</dbReference>